<evidence type="ECO:0000256" key="1">
    <source>
        <dbReference type="PIRNR" id="PIRNR000915"/>
    </source>
</evidence>
<dbReference type="SUPFAM" id="SSF56784">
    <property type="entry name" value="HAD-like"/>
    <property type="match status" value="1"/>
</dbReference>
<feature type="binding site" evidence="4">
    <location>
        <position position="216"/>
    </location>
    <ligand>
        <name>Mg(2+)</name>
        <dbReference type="ChEBI" id="CHEBI:18420"/>
    </ligand>
</feature>
<dbReference type="EMBL" id="FWDM01000014">
    <property type="protein sequence ID" value="SLM12021.1"/>
    <property type="molecule type" value="Genomic_DNA"/>
</dbReference>
<feature type="binding site" evidence="4">
    <location>
        <position position="22"/>
    </location>
    <ligand>
        <name>Mg(2+)</name>
        <dbReference type="ChEBI" id="CHEBI:18420"/>
    </ligand>
</feature>
<dbReference type="GO" id="GO:0046872">
    <property type="term" value="F:metal ion binding"/>
    <property type="evidence" value="ECO:0007669"/>
    <property type="project" value="UniProtKB-KW"/>
</dbReference>
<dbReference type="CDD" id="cd07530">
    <property type="entry name" value="HAD_Pase_UmpH-like"/>
    <property type="match status" value="1"/>
</dbReference>
<evidence type="ECO:0000313" key="5">
    <source>
        <dbReference type="EMBL" id="SLM12021.1"/>
    </source>
</evidence>
<dbReference type="Pfam" id="PF13344">
    <property type="entry name" value="Hydrolase_6"/>
    <property type="match status" value="1"/>
</dbReference>
<dbReference type="GO" id="GO:0005737">
    <property type="term" value="C:cytoplasm"/>
    <property type="evidence" value="ECO:0007669"/>
    <property type="project" value="TreeGrafter"/>
</dbReference>
<dbReference type="InterPro" id="IPR006357">
    <property type="entry name" value="HAD-SF_hydro_IIA"/>
</dbReference>
<dbReference type="SFLD" id="SFLDS00003">
    <property type="entry name" value="Haloacid_Dehalogenase"/>
    <property type="match status" value="1"/>
</dbReference>
<accession>A0A3P3XHI6</accession>
<keyword evidence="4" id="KW-0460">Magnesium</keyword>
<feature type="binding site" evidence="4">
    <location>
        <position position="20"/>
    </location>
    <ligand>
        <name>Mg(2+)</name>
        <dbReference type="ChEBI" id="CHEBI:18420"/>
    </ligand>
</feature>
<dbReference type="Pfam" id="PF13242">
    <property type="entry name" value="Hydrolase_like"/>
    <property type="match status" value="1"/>
</dbReference>
<dbReference type="PANTHER" id="PTHR19288">
    <property type="entry name" value="4-NITROPHENYLPHOSPHATASE-RELATED"/>
    <property type="match status" value="1"/>
</dbReference>
<dbReference type="GO" id="GO:0008253">
    <property type="term" value="F:5'-nucleotidase activity"/>
    <property type="evidence" value="ECO:0007669"/>
    <property type="project" value="UniProtKB-EC"/>
</dbReference>
<dbReference type="InterPro" id="IPR023214">
    <property type="entry name" value="HAD_sf"/>
</dbReference>
<comment type="similarity">
    <text evidence="1">Belongs to the HAD-like hydrolase superfamily.</text>
</comment>
<name>A0A3P3XHI6_9SPIR</name>
<dbReference type="PIRSF" id="PIRSF000915">
    <property type="entry name" value="PGP-type_phosphatase"/>
    <property type="match status" value="1"/>
</dbReference>
<dbReference type="InterPro" id="IPR036412">
    <property type="entry name" value="HAD-like_sf"/>
</dbReference>
<evidence type="ECO:0000256" key="2">
    <source>
        <dbReference type="PIRSR" id="PIRSR000915-1"/>
    </source>
</evidence>
<comment type="cofactor">
    <cofactor evidence="4">
        <name>Mg(2+)</name>
        <dbReference type="ChEBI" id="CHEBI:18420"/>
    </cofactor>
    <text evidence="4">Divalent metal ions. Mg(2+) is the most effective.</text>
</comment>
<feature type="active site" description="Proton donor" evidence="2">
    <location>
        <position position="22"/>
    </location>
</feature>
<dbReference type="SFLD" id="SFLDG01139">
    <property type="entry name" value="C2.A:_Pyridoxal_Phosphate_Phos"/>
    <property type="match status" value="1"/>
</dbReference>
<dbReference type="PANTHER" id="PTHR19288:SF46">
    <property type="entry name" value="HALOACID DEHALOGENASE-LIKE HYDROLASE DOMAIN-CONTAINING PROTEIN 2"/>
    <property type="match status" value="1"/>
</dbReference>
<evidence type="ECO:0000256" key="4">
    <source>
        <dbReference type="PIRSR" id="PIRSR000915-3"/>
    </source>
</evidence>
<feature type="binding site" evidence="3">
    <location>
        <position position="191"/>
    </location>
    <ligand>
        <name>substrate</name>
    </ligand>
</feature>
<dbReference type="Gene3D" id="3.40.50.1000">
    <property type="entry name" value="HAD superfamily/HAD-like"/>
    <property type="match status" value="2"/>
</dbReference>
<feature type="active site" description="Nucleophile" evidence="2">
    <location>
        <position position="20"/>
    </location>
</feature>
<keyword evidence="5" id="KW-0378">Hydrolase</keyword>
<gene>
    <name evidence="5" type="primary">nagD</name>
    <name evidence="5" type="ORF">SPIROBIBN47_210178</name>
</gene>
<dbReference type="AlphaFoldDB" id="A0A3P3XHI6"/>
<sequence>MKATEETLKNIRKKQAFIIDMDGVIYHGNVLLPGAAQFVDWLRRQKKRFLFLTNSSERSPEELSQKMARLGIDVGPGHFYSSALATAAFLANQKPNGSAYVIGEPGLIHALYRVGYTMNNINPDYVVVGEASSYNLDTLIKAVRLVIGGAKLIGTNPDLTGPGEGGLVPACGALVAPIELATGRKAYFVGKPNPLMMRHALRTLGATREETVIIGDRMDTDIIAGIESQIETVLVLTGVTARQDLPKYAYAPDHVLEGIFEIPEAIEHTPDEAAAGKM</sequence>
<evidence type="ECO:0000256" key="3">
    <source>
        <dbReference type="PIRSR" id="PIRSR000915-2"/>
    </source>
</evidence>
<organism evidence="5">
    <name type="scientific">uncultured spirochete</name>
    <dbReference type="NCBI Taxonomy" id="156406"/>
    <lineage>
        <taxon>Bacteria</taxon>
        <taxon>Pseudomonadati</taxon>
        <taxon>Spirochaetota</taxon>
        <taxon>Spirochaetia</taxon>
        <taxon>Spirochaetales</taxon>
        <taxon>environmental samples</taxon>
    </lineage>
</organism>
<dbReference type="NCBIfam" id="TIGR01460">
    <property type="entry name" value="HAD-SF-IIA"/>
    <property type="match status" value="1"/>
</dbReference>
<keyword evidence="4" id="KW-0479">Metal-binding</keyword>
<protein>
    <submittedName>
        <fullName evidence="5">Ribonucleotide monophosphatase NagD</fullName>
        <ecNumber evidence="5">3.1.3.5</ecNumber>
    </submittedName>
</protein>
<dbReference type="EC" id="3.1.3.5" evidence="5"/>
<proteinExistence type="inferred from homology"/>
<reference evidence="5" key="1">
    <citation type="submission" date="2017-02" db="EMBL/GenBank/DDBJ databases">
        <authorList>
            <person name="Regsiter A."/>
            <person name="William W."/>
        </authorList>
    </citation>
    <scope>NUCLEOTIDE SEQUENCE</scope>
    <source>
        <strain evidence="5">Bib</strain>
    </source>
</reference>